<dbReference type="Proteomes" id="UP001590950">
    <property type="component" value="Unassembled WGS sequence"/>
</dbReference>
<organism evidence="2 3">
    <name type="scientific">Stereocaulon virgatum</name>
    <dbReference type="NCBI Taxonomy" id="373712"/>
    <lineage>
        <taxon>Eukaryota</taxon>
        <taxon>Fungi</taxon>
        <taxon>Dikarya</taxon>
        <taxon>Ascomycota</taxon>
        <taxon>Pezizomycotina</taxon>
        <taxon>Lecanoromycetes</taxon>
        <taxon>OSLEUM clade</taxon>
        <taxon>Lecanoromycetidae</taxon>
        <taxon>Lecanorales</taxon>
        <taxon>Lecanorineae</taxon>
        <taxon>Stereocaulaceae</taxon>
        <taxon>Stereocaulon</taxon>
    </lineage>
</organism>
<protein>
    <submittedName>
        <fullName evidence="2">Uncharacterized protein</fullName>
    </submittedName>
</protein>
<comment type="caution">
    <text evidence="2">The sequence shown here is derived from an EMBL/GenBank/DDBJ whole genome shotgun (WGS) entry which is preliminary data.</text>
</comment>
<feature type="region of interest" description="Disordered" evidence="1">
    <location>
        <begin position="27"/>
        <end position="87"/>
    </location>
</feature>
<name>A0ABR4A3A2_9LECA</name>
<sequence>MRQGLGVANKCNVPSNPEAAAEVIVAAAMRPPGRSTRGRAQASAEQAPPPPPPPPKKKHPPKKPISTESASAESLEVTPIPALAPIQPPTLSEVFEKQARKQRATLKVIPILPPYTVNWSVLWRGKEVFSGVKCSDKFDFNTFSGDSIKKVSKKADEKG</sequence>
<evidence type="ECO:0000313" key="3">
    <source>
        <dbReference type="Proteomes" id="UP001590950"/>
    </source>
</evidence>
<dbReference type="EMBL" id="JBEFKJ010000029">
    <property type="protein sequence ID" value="KAL2038867.1"/>
    <property type="molecule type" value="Genomic_DNA"/>
</dbReference>
<keyword evidence="3" id="KW-1185">Reference proteome</keyword>
<reference evidence="2 3" key="1">
    <citation type="submission" date="2024-09" db="EMBL/GenBank/DDBJ databases">
        <title>Rethinking Asexuality: The Enigmatic Case of Functional Sexual Genes in Lepraria (Stereocaulaceae).</title>
        <authorList>
            <person name="Doellman M."/>
            <person name="Sun Y."/>
            <person name="Barcenas-Pena A."/>
            <person name="Lumbsch H.T."/>
            <person name="Grewe F."/>
        </authorList>
    </citation>
    <scope>NUCLEOTIDE SEQUENCE [LARGE SCALE GENOMIC DNA]</scope>
    <source>
        <strain evidence="2 3">Mercado 3170</strain>
    </source>
</reference>
<accession>A0ABR4A3A2</accession>
<evidence type="ECO:0000256" key="1">
    <source>
        <dbReference type="SAM" id="MobiDB-lite"/>
    </source>
</evidence>
<proteinExistence type="predicted"/>
<evidence type="ECO:0000313" key="2">
    <source>
        <dbReference type="EMBL" id="KAL2038867.1"/>
    </source>
</evidence>
<gene>
    <name evidence="2" type="ORF">N7G274_008389</name>
</gene>